<proteinExistence type="predicted"/>
<dbReference type="PANTHER" id="PTHR47739">
    <property type="entry name" value="TRNA1(VAL) (ADENINE(37)-N6)-METHYLTRANSFERASE"/>
    <property type="match status" value="1"/>
</dbReference>
<protein>
    <submittedName>
        <fullName evidence="2">Predicted O-methyltransferase</fullName>
    </submittedName>
</protein>
<dbReference type="PANTHER" id="PTHR47739:SF1">
    <property type="entry name" value="TRNA1(VAL) (ADENINE(37)-N6)-METHYLTRANSFERASE"/>
    <property type="match status" value="1"/>
</dbReference>
<dbReference type="SUPFAM" id="SSF53335">
    <property type="entry name" value="S-adenosyl-L-methionine-dependent methyltransferases"/>
    <property type="match status" value="1"/>
</dbReference>
<dbReference type="BioCyc" id="RCHA213810:RUM_RS01085-MONOMER"/>
<dbReference type="AlphaFoldDB" id="D4LA33"/>
<dbReference type="GeneID" id="83155066"/>
<evidence type="ECO:0000313" key="3">
    <source>
        <dbReference type="Proteomes" id="UP000007054"/>
    </source>
</evidence>
<reference evidence="2" key="1">
    <citation type="submission" date="2010-03" db="EMBL/GenBank/DDBJ databases">
        <title>The genome sequence of Ruminococcus sp. 18P13.</title>
        <authorList>
            <consortium name="metaHIT consortium -- http://www.metahit.eu/"/>
            <person name="Pajon A."/>
            <person name="Turner K."/>
            <person name="Parkhill J."/>
            <person name="Bernalier A."/>
        </authorList>
    </citation>
    <scope>NUCLEOTIDE SEQUENCE [LARGE SCALE GENOMIC DNA]</scope>
    <source>
        <strain evidence="2">Type strain: 18P13</strain>
    </source>
</reference>
<evidence type="ECO:0000313" key="2">
    <source>
        <dbReference type="EMBL" id="CBL16478.1"/>
    </source>
</evidence>
<dbReference type="RefSeq" id="WP_015557385.1">
    <property type="nucleotide sequence ID" value="NC_021039.1"/>
</dbReference>
<keyword evidence="2" id="KW-0489">Methyltransferase</keyword>
<organism evidence="2 3">
    <name type="scientific">Ruminococcus champanellensis (strain DSM 18848 / JCM 17042 / KCTC 15320 / 18P13)</name>
    <dbReference type="NCBI Taxonomy" id="213810"/>
    <lineage>
        <taxon>Bacteria</taxon>
        <taxon>Bacillati</taxon>
        <taxon>Bacillota</taxon>
        <taxon>Clostridia</taxon>
        <taxon>Eubacteriales</taxon>
        <taxon>Oscillospiraceae</taxon>
        <taxon>Ruminococcus</taxon>
    </lineage>
</organism>
<gene>
    <name evidence="2" type="ordered locus">RUM_02310</name>
</gene>
<dbReference type="HOGENOM" id="CLU_061983_3_1_9"/>
<sequence length="240" mass="26468">MEVKREPLGRLHICVSDAHRFGTDAFLLAAFSRYQARDVACDLGTGCGIIPLVMERHMPPRQIYGLDIQPEAIRLLEQTVAENRLTNLTPVLGDLRTLWADAPLEQCTLVTCNPPYKAQGAGMESAGDAARIARHELLCDISDVCGSAARLLRFGGRLCLCNRPERLCDVLCAMRSAGIEPKRLRFVAKHPDTAPWLFLVEGKKGAKPFLQVEPTLAVRQGDGVTPELEAFYRLGTEEEA</sequence>
<dbReference type="STRING" id="213810.RUM_02310"/>
<keyword evidence="2" id="KW-0808">Transferase</keyword>
<dbReference type="Gene3D" id="3.40.50.150">
    <property type="entry name" value="Vaccinia Virus protein VP39"/>
    <property type="match status" value="1"/>
</dbReference>
<dbReference type="InterPro" id="IPR050210">
    <property type="entry name" value="tRNA_Adenine-N(6)_MTase"/>
</dbReference>
<feature type="domain" description="Methyltransferase small" evidence="1">
    <location>
        <begin position="25"/>
        <end position="122"/>
    </location>
</feature>
<dbReference type="CDD" id="cd02440">
    <property type="entry name" value="AdoMet_MTases"/>
    <property type="match status" value="1"/>
</dbReference>
<dbReference type="InterPro" id="IPR007848">
    <property type="entry name" value="Small_mtfrase_dom"/>
</dbReference>
<keyword evidence="3" id="KW-1185">Reference proteome</keyword>
<dbReference type="InterPro" id="IPR029063">
    <property type="entry name" value="SAM-dependent_MTases_sf"/>
</dbReference>
<reference evidence="2" key="2">
    <citation type="submission" date="2010-03" db="EMBL/GenBank/DDBJ databases">
        <authorList>
            <person name="Pajon A."/>
        </authorList>
    </citation>
    <scope>NUCLEOTIDE SEQUENCE</scope>
    <source>
        <strain evidence="2">Type strain: 18P13</strain>
    </source>
</reference>
<dbReference type="KEGG" id="rch:RUM_02310"/>
<dbReference type="GO" id="GO:0008168">
    <property type="term" value="F:methyltransferase activity"/>
    <property type="evidence" value="ECO:0007669"/>
    <property type="project" value="UniProtKB-KW"/>
</dbReference>
<dbReference type="GO" id="GO:0032259">
    <property type="term" value="P:methylation"/>
    <property type="evidence" value="ECO:0007669"/>
    <property type="project" value="UniProtKB-KW"/>
</dbReference>
<dbReference type="OrthoDB" id="9777257at2"/>
<dbReference type="PATRIC" id="fig|213810.4.peg.83"/>
<name>D4LA33_RUMC1</name>
<accession>D4LA33</accession>
<dbReference type="Pfam" id="PF05175">
    <property type="entry name" value="MTS"/>
    <property type="match status" value="1"/>
</dbReference>
<evidence type="ECO:0000259" key="1">
    <source>
        <dbReference type="Pfam" id="PF05175"/>
    </source>
</evidence>
<dbReference type="EMBL" id="FP929052">
    <property type="protein sequence ID" value="CBL16478.1"/>
    <property type="molecule type" value="Genomic_DNA"/>
</dbReference>
<dbReference type="Proteomes" id="UP000007054">
    <property type="component" value="Chromosome"/>
</dbReference>